<protein>
    <recommendedName>
        <fullName evidence="4">DUF4363 domain-containing protein</fullName>
    </recommendedName>
</protein>
<evidence type="ECO:0000256" key="1">
    <source>
        <dbReference type="SAM" id="Phobius"/>
    </source>
</evidence>
<evidence type="ECO:0000313" key="3">
    <source>
        <dbReference type="Proteomes" id="UP000077407"/>
    </source>
</evidence>
<evidence type="ECO:0000313" key="2">
    <source>
        <dbReference type="EMBL" id="OAA90337.1"/>
    </source>
</evidence>
<organism evidence="2 3">
    <name type="scientific">Clostridium ljungdahlii</name>
    <dbReference type="NCBI Taxonomy" id="1538"/>
    <lineage>
        <taxon>Bacteria</taxon>
        <taxon>Bacillati</taxon>
        <taxon>Bacillota</taxon>
        <taxon>Clostridia</taxon>
        <taxon>Eubacteriales</taxon>
        <taxon>Clostridiaceae</taxon>
        <taxon>Clostridium</taxon>
    </lineage>
</organism>
<comment type="caution">
    <text evidence="2">The sequence shown here is derived from an EMBL/GenBank/DDBJ whole genome shotgun (WGS) entry which is preliminary data.</text>
</comment>
<dbReference type="PATRIC" id="fig|1538.10.peg.142"/>
<dbReference type="OrthoDB" id="1739442at2"/>
<evidence type="ECO:0008006" key="4">
    <source>
        <dbReference type="Google" id="ProtNLM"/>
    </source>
</evidence>
<keyword evidence="1" id="KW-0472">Membrane</keyword>
<accession>A0A168R8E6</accession>
<dbReference type="AlphaFoldDB" id="A0A168R8E6"/>
<keyword evidence="1" id="KW-1133">Transmembrane helix</keyword>
<dbReference type="InterPro" id="IPR025373">
    <property type="entry name" value="DUF4363"/>
</dbReference>
<dbReference type="Pfam" id="PF14276">
    <property type="entry name" value="DUF4363"/>
    <property type="match status" value="1"/>
</dbReference>
<reference evidence="2 3" key="1">
    <citation type="journal article" date="2015" name="Biotechnol. Bioeng.">
        <title>Genome sequence and phenotypic characterization of Caulobacter segnis.</title>
        <authorList>
            <person name="Patel S."/>
            <person name="Fletcher B."/>
            <person name="Scott D.C."/>
            <person name="Ely B."/>
        </authorList>
    </citation>
    <scope>NUCLEOTIDE SEQUENCE [LARGE SCALE GENOMIC DNA]</scope>
    <source>
        <strain evidence="2 3">ERI-2</strain>
    </source>
</reference>
<dbReference type="RefSeq" id="WP_063554796.1">
    <property type="nucleotide sequence ID" value="NZ_LITT01000011.1"/>
</dbReference>
<name>A0A168R8E6_9CLOT</name>
<sequence>MRNFLVKTIPIVTLTLFVLVMISDNFLKKPLTKNDNVPKCIQLVMEDVKNNKWDDAYKKSDQLLNAWKKVVTRVQFSAEKDEIDSFTMNVARLQGAIATRNKANAFMELNEAYEHWDNIGG</sequence>
<gene>
    <name evidence="2" type="ORF">WY13_01240</name>
</gene>
<keyword evidence="1" id="KW-0812">Transmembrane</keyword>
<dbReference type="EMBL" id="LITT01000011">
    <property type="protein sequence ID" value="OAA90337.1"/>
    <property type="molecule type" value="Genomic_DNA"/>
</dbReference>
<feature type="transmembrane region" description="Helical" evidence="1">
    <location>
        <begin position="6"/>
        <end position="27"/>
    </location>
</feature>
<proteinExistence type="predicted"/>
<dbReference type="Proteomes" id="UP000077407">
    <property type="component" value="Unassembled WGS sequence"/>
</dbReference>